<gene>
    <name evidence="3" type="ORF">HU200_028067</name>
</gene>
<evidence type="ECO:0000313" key="3">
    <source>
        <dbReference type="EMBL" id="KAF8714071.1"/>
    </source>
</evidence>
<dbReference type="Pfam" id="PF23622">
    <property type="entry name" value="LRR_At1g61320_AtMIF1"/>
    <property type="match status" value="2"/>
</dbReference>
<dbReference type="Proteomes" id="UP000636709">
    <property type="component" value="Unassembled WGS sequence"/>
</dbReference>
<dbReference type="InterPro" id="IPR053772">
    <property type="entry name" value="At1g61320/At1g61330-like"/>
</dbReference>
<keyword evidence="4" id="KW-1185">Reference proteome</keyword>
<dbReference type="SUPFAM" id="SSF52047">
    <property type="entry name" value="RNI-like"/>
    <property type="match status" value="1"/>
</dbReference>
<dbReference type="Gene3D" id="3.80.10.10">
    <property type="entry name" value="Ribonuclease Inhibitor"/>
    <property type="match status" value="1"/>
</dbReference>
<dbReference type="PANTHER" id="PTHR34145">
    <property type="entry name" value="OS02G0105600 PROTEIN"/>
    <property type="match status" value="1"/>
</dbReference>
<dbReference type="OrthoDB" id="680793at2759"/>
<dbReference type="SUPFAM" id="SSF81383">
    <property type="entry name" value="F-box domain"/>
    <property type="match status" value="1"/>
</dbReference>
<accession>A0A835EQH2</accession>
<organism evidence="3 4">
    <name type="scientific">Digitaria exilis</name>
    <dbReference type="NCBI Taxonomy" id="1010633"/>
    <lineage>
        <taxon>Eukaryota</taxon>
        <taxon>Viridiplantae</taxon>
        <taxon>Streptophyta</taxon>
        <taxon>Embryophyta</taxon>
        <taxon>Tracheophyta</taxon>
        <taxon>Spermatophyta</taxon>
        <taxon>Magnoliopsida</taxon>
        <taxon>Liliopsida</taxon>
        <taxon>Poales</taxon>
        <taxon>Poaceae</taxon>
        <taxon>PACMAD clade</taxon>
        <taxon>Panicoideae</taxon>
        <taxon>Panicodae</taxon>
        <taxon>Paniceae</taxon>
        <taxon>Anthephorinae</taxon>
        <taxon>Digitaria</taxon>
    </lineage>
</organism>
<dbReference type="InterPro" id="IPR036047">
    <property type="entry name" value="F-box-like_dom_sf"/>
</dbReference>
<sequence>MARCRHYDNVAVAAPPSPPSVNGGDRRPKRPRVEEGDDDFISALPDDILIGGIVSRLTIRDAVATGAVSARWRHLWKHAPRISLRPSHLTGGVVSSSRDDDAQAADRLADAASSVLRHHRGAAAGVVDRLVLALPLTPSRHAAVLDQSVEFAASSRTQELHLSLAAAVEHPYDFPHWHFAGGGRLRRLVLSDVGLDVITAQQQLGALEGLAQLTQLHLTRVAVDDAGVASILAACAALTVLELKECHRLVHVAASHDGMRVLNVGHKVDIKYLHTPTVVRLIIMLAKECPLDCVAIGGGAMPKLKRLFLQFPSPLEAHHQLQRQGWRFGSLSQLVLLFNTPWREHVASVASLLVAAPFVKELRVEAYGDLPVPPPSKQMIQWPKHCSPKRLESIVVGGFSGEPELMELAFFLLQKSPAIKTLTVDTHRRHFRSNDRGWTREETEDPVRCYYARGVLWKHLAPRIPSTVKLTVI</sequence>
<name>A0A835EQH2_9POAL</name>
<feature type="domain" description="At1g61320/AtMIF1 LRR" evidence="2">
    <location>
        <begin position="301"/>
        <end position="473"/>
    </location>
</feature>
<reference evidence="3" key="1">
    <citation type="submission" date="2020-07" db="EMBL/GenBank/DDBJ databases">
        <title>Genome sequence and genetic diversity analysis of an under-domesticated orphan crop, white fonio (Digitaria exilis).</title>
        <authorList>
            <person name="Bennetzen J.L."/>
            <person name="Chen S."/>
            <person name="Ma X."/>
            <person name="Wang X."/>
            <person name="Yssel A.E.J."/>
            <person name="Chaluvadi S.R."/>
            <person name="Johnson M."/>
            <person name="Gangashetty P."/>
            <person name="Hamidou F."/>
            <person name="Sanogo M.D."/>
            <person name="Zwaenepoel A."/>
            <person name="Wallace J."/>
            <person name="Van De Peer Y."/>
            <person name="Van Deynze A."/>
        </authorList>
    </citation>
    <scope>NUCLEOTIDE SEQUENCE</scope>
    <source>
        <tissue evidence="3">Leaves</tissue>
    </source>
</reference>
<dbReference type="EMBL" id="JACEFO010001739">
    <property type="protein sequence ID" value="KAF8714071.1"/>
    <property type="molecule type" value="Genomic_DNA"/>
</dbReference>
<evidence type="ECO:0000259" key="2">
    <source>
        <dbReference type="Pfam" id="PF23622"/>
    </source>
</evidence>
<evidence type="ECO:0000313" key="4">
    <source>
        <dbReference type="Proteomes" id="UP000636709"/>
    </source>
</evidence>
<dbReference type="PANTHER" id="PTHR34145:SF28">
    <property type="entry name" value="F-BOX DOMAIN-CONTAINING PROTEIN"/>
    <property type="match status" value="1"/>
</dbReference>
<comment type="caution">
    <text evidence="3">The sequence shown here is derived from an EMBL/GenBank/DDBJ whole genome shotgun (WGS) entry which is preliminary data.</text>
</comment>
<protein>
    <recommendedName>
        <fullName evidence="2">At1g61320/AtMIF1 LRR domain-containing protein</fullName>
    </recommendedName>
</protein>
<feature type="domain" description="At1g61320/AtMIF1 LRR" evidence="2">
    <location>
        <begin position="131"/>
        <end position="255"/>
    </location>
</feature>
<feature type="region of interest" description="Disordered" evidence="1">
    <location>
        <begin position="1"/>
        <end position="37"/>
    </location>
</feature>
<evidence type="ECO:0000256" key="1">
    <source>
        <dbReference type="SAM" id="MobiDB-lite"/>
    </source>
</evidence>
<dbReference type="InterPro" id="IPR032675">
    <property type="entry name" value="LRR_dom_sf"/>
</dbReference>
<dbReference type="InterPro" id="IPR055357">
    <property type="entry name" value="LRR_At1g61320_AtMIF1"/>
</dbReference>
<proteinExistence type="predicted"/>
<dbReference type="AlphaFoldDB" id="A0A835EQH2"/>